<dbReference type="eggNOG" id="ENOG5030FEX">
    <property type="taxonomic scope" value="Bacteria"/>
</dbReference>
<sequence>MLLSVLICFYGKKISVSEFLRSARSSFLLFPIKKKIGRGFITSCRFSF</sequence>
<organism evidence="1 2">
    <name type="scientific">Mediterraneibacter gnavus (strain ATCC 29149 / DSM 114966 / JCM 6515 / VPI C7-9)</name>
    <name type="common">Ruminococcus gnavus</name>
    <dbReference type="NCBI Taxonomy" id="411470"/>
    <lineage>
        <taxon>Bacteria</taxon>
        <taxon>Bacillati</taxon>
        <taxon>Bacillota</taxon>
        <taxon>Clostridia</taxon>
        <taxon>Lachnospirales</taxon>
        <taxon>Lachnospiraceae</taxon>
        <taxon>Mediterraneibacter</taxon>
    </lineage>
</organism>
<evidence type="ECO:0000313" key="2">
    <source>
        <dbReference type="Proteomes" id="UP000004410"/>
    </source>
</evidence>
<dbReference type="AlphaFoldDB" id="A7B3A5"/>
<evidence type="ECO:0000313" key="1">
    <source>
        <dbReference type="EMBL" id="EDN77431.1"/>
    </source>
</evidence>
<dbReference type="EMBL" id="AAYG02000016">
    <property type="protein sequence ID" value="EDN77431.1"/>
    <property type="molecule type" value="Genomic_DNA"/>
</dbReference>
<name>A7B3A5_MEDG7</name>
<proteinExistence type="predicted"/>
<protein>
    <submittedName>
        <fullName evidence="1">Uncharacterized protein</fullName>
    </submittedName>
</protein>
<reference evidence="1 2" key="1">
    <citation type="submission" date="2007-04" db="EMBL/GenBank/DDBJ databases">
        <authorList>
            <person name="Fulton L."/>
            <person name="Clifton S."/>
            <person name="Fulton B."/>
            <person name="Xu J."/>
            <person name="Minx P."/>
            <person name="Pepin K.H."/>
            <person name="Johnson M."/>
            <person name="Thiruvilangam P."/>
            <person name="Bhonagiri V."/>
            <person name="Nash W.E."/>
            <person name="Mardis E.R."/>
            <person name="Wilson R.K."/>
        </authorList>
    </citation>
    <scope>NUCLEOTIDE SEQUENCE [LARGE SCALE GENOMIC DNA]</scope>
    <source>
        <strain evidence="1 2">ATCC 29149</strain>
    </source>
</reference>
<dbReference type="Proteomes" id="UP000004410">
    <property type="component" value="Unassembled WGS sequence"/>
</dbReference>
<gene>
    <name evidence="1" type="ORF">RUMGNA_02033</name>
</gene>
<dbReference type="PaxDb" id="411470-RUMGNA_02033"/>
<accession>A7B3A5</accession>
<comment type="caution">
    <text evidence="1">The sequence shown here is derived from an EMBL/GenBank/DDBJ whole genome shotgun (WGS) entry which is preliminary data.</text>
</comment>
<reference evidence="1 2" key="2">
    <citation type="submission" date="2007-06" db="EMBL/GenBank/DDBJ databases">
        <title>Draft genome sequence of Ruminococcus gnavus (ATCC 29149).</title>
        <authorList>
            <person name="Sudarsanam P."/>
            <person name="Ley R."/>
            <person name="Guruge J."/>
            <person name="Turnbaugh P.J."/>
            <person name="Mahowald M."/>
            <person name="Liep D."/>
            <person name="Gordon J."/>
        </authorList>
    </citation>
    <scope>NUCLEOTIDE SEQUENCE [LARGE SCALE GENOMIC DNA]</scope>
    <source>
        <strain evidence="1 2">ATCC 29149</strain>
    </source>
</reference>